<dbReference type="Pfam" id="PF01804">
    <property type="entry name" value="Penicil_amidase"/>
    <property type="match status" value="1"/>
</dbReference>
<dbReference type="PANTHER" id="PTHR34218:SF4">
    <property type="entry name" value="ACYL-HOMOSERINE LACTONE ACYLASE QUIP"/>
    <property type="match status" value="1"/>
</dbReference>
<dbReference type="SUPFAM" id="SSF56235">
    <property type="entry name" value="N-terminal nucleophile aminohydrolases (Ntn hydrolases)"/>
    <property type="match status" value="1"/>
</dbReference>
<dbReference type="Proteomes" id="UP001596189">
    <property type="component" value="Unassembled WGS sequence"/>
</dbReference>
<evidence type="ECO:0000256" key="3">
    <source>
        <dbReference type="ARBA" id="ARBA00023145"/>
    </source>
</evidence>
<dbReference type="InterPro" id="IPR043146">
    <property type="entry name" value="Penicillin_amidase_N_B-knob"/>
</dbReference>
<dbReference type="EMBL" id="JBHSRD010000003">
    <property type="protein sequence ID" value="MFC6006539.1"/>
    <property type="molecule type" value="Genomic_DNA"/>
</dbReference>
<name>A0ABW1JB75_9ACTN</name>
<organism evidence="4 5">
    <name type="scientific">Angustibacter luteus</name>
    <dbReference type="NCBI Taxonomy" id="658456"/>
    <lineage>
        <taxon>Bacteria</taxon>
        <taxon>Bacillati</taxon>
        <taxon>Actinomycetota</taxon>
        <taxon>Actinomycetes</taxon>
        <taxon>Kineosporiales</taxon>
        <taxon>Kineosporiaceae</taxon>
    </lineage>
</organism>
<dbReference type="Gene3D" id="2.30.120.10">
    <property type="match status" value="1"/>
</dbReference>
<accession>A0ABW1JB75</accession>
<keyword evidence="5" id="KW-1185">Reference proteome</keyword>
<dbReference type="InterPro" id="IPR043147">
    <property type="entry name" value="Penicillin_amidase_A-knob"/>
</dbReference>
<dbReference type="InterPro" id="IPR002692">
    <property type="entry name" value="S45"/>
</dbReference>
<comment type="caution">
    <text evidence="4">The sequence shown here is derived from an EMBL/GenBank/DDBJ whole genome shotgun (WGS) entry which is preliminary data.</text>
</comment>
<dbReference type="PIRSF" id="PIRSF001227">
    <property type="entry name" value="Pen_acylase"/>
    <property type="match status" value="1"/>
</dbReference>
<dbReference type="Gene3D" id="1.10.439.10">
    <property type="entry name" value="Penicillin Amidohydrolase, domain 1"/>
    <property type="match status" value="1"/>
</dbReference>
<evidence type="ECO:0000313" key="4">
    <source>
        <dbReference type="EMBL" id="MFC6006539.1"/>
    </source>
</evidence>
<evidence type="ECO:0000256" key="1">
    <source>
        <dbReference type="ARBA" id="ARBA00006586"/>
    </source>
</evidence>
<evidence type="ECO:0000256" key="2">
    <source>
        <dbReference type="ARBA" id="ARBA00022801"/>
    </source>
</evidence>
<sequence length="851" mass="92963">MARLNPIVRVLVVVCAALVVVALVATIAVTTVVRRSFPDRGGDVDVPGLSAPVTVLRDDQGVPQVYADTADDLFAAQGYVQAQDRFFEMDLRRHITAGRLSELVGESKDALDADKVVRTLGWRRVAEQELPLLSPSSRQYLQAYADGVNAYISGRSTSELGVEYAVLDLQLPDYHVEPWTPVDSLAWLKAMAWDLKSNYDDEITRARLSAYLSTRRIEQLYPPYPTKDHAPILSEADTATGSTVGAGSAAAVPSGTVRAAQAPSGRSALALAQKALASVPELMGRGDGIGSNSWVVAGSMTKSGKPMLANDPHLSPAIPSLWYQMGLHCRTVSAQCPFDVAGFTFSGTPGVIIGHNARVAWGFTNLAPDVTDLFLERLVGDKVEYDGRYTQVESREETIKVRGGDDVPLTVRTTRHGPLLSDVLDDVKDAGRDYRDNDAEAPTYDVALSWTALSPGRTADAIFAIDTATDWPSFRAAAAQFEVPSQNLVYADVDGNIGYQSPGKVPVREGFDGRWPVPGWSSRYRWASYVPFAQMPSVENPPEGFVVTANQQVQAADDPYLTQDWSYGYRSQRIRDLLQGRTGLTAADMAKIQFDNRNGMAPTLVPLLLATDLSDDAFTREAQQLLKGWNYTQPPDSAAAAYYNAVWRNLMRLGFDDELGDDLQADGGDRWFQVVTTLLKRKSDPWWDNRATPGAIENRDEIVRQAMVSARLELTRQLGKDASRWQWGRLHRLELEHTPLGGPSVPGPIRAMVNRGPIELGGGSGLVDATGWNAAEGYEVTAVPSMRMVVDLSDLDKSTWVNLTGASGHAYDAHYDDQVDHWATGRSYPWPFTQAAVKDASSDELTLKPGS</sequence>
<protein>
    <submittedName>
        <fullName evidence="4">Penicillin acylase family protein</fullName>
    </submittedName>
</protein>
<keyword evidence="2" id="KW-0378">Hydrolase</keyword>
<dbReference type="InterPro" id="IPR023343">
    <property type="entry name" value="Penicillin_amidase_dom1"/>
</dbReference>
<evidence type="ECO:0000313" key="5">
    <source>
        <dbReference type="Proteomes" id="UP001596189"/>
    </source>
</evidence>
<dbReference type="CDD" id="cd03747">
    <property type="entry name" value="Ntn_PGA_like"/>
    <property type="match status" value="1"/>
</dbReference>
<dbReference type="InterPro" id="IPR014395">
    <property type="entry name" value="Pen/GL7ACA/AHL_acylase"/>
</dbReference>
<proteinExistence type="inferred from homology"/>
<reference evidence="5" key="1">
    <citation type="journal article" date="2019" name="Int. J. Syst. Evol. Microbiol.">
        <title>The Global Catalogue of Microorganisms (GCM) 10K type strain sequencing project: providing services to taxonomists for standard genome sequencing and annotation.</title>
        <authorList>
            <consortium name="The Broad Institute Genomics Platform"/>
            <consortium name="The Broad Institute Genome Sequencing Center for Infectious Disease"/>
            <person name="Wu L."/>
            <person name="Ma J."/>
        </authorList>
    </citation>
    <scope>NUCLEOTIDE SEQUENCE [LARGE SCALE GENOMIC DNA]</scope>
    <source>
        <strain evidence="5">KACC 14249</strain>
    </source>
</reference>
<dbReference type="Gene3D" id="3.60.20.10">
    <property type="entry name" value="Glutamine Phosphoribosylpyrophosphate, subunit 1, domain 1"/>
    <property type="match status" value="1"/>
</dbReference>
<gene>
    <name evidence="4" type="ORF">ACFQDO_05285</name>
</gene>
<dbReference type="Gene3D" id="1.10.1400.10">
    <property type="match status" value="1"/>
</dbReference>
<dbReference type="PANTHER" id="PTHR34218">
    <property type="entry name" value="PEPTIDASE S45 PENICILLIN AMIDASE"/>
    <property type="match status" value="1"/>
</dbReference>
<comment type="similarity">
    <text evidence="1">Belongs to the peptidase S45 family.</text>
</comment>
<dbReference type="InterPro" id="IPR029055">
    <property type="entry name" value="Ntn_hydrolases_N"/>
</dbReference>
<keyword evidence="3" id="KW-0865">Zymogen</keyword>
<dbReference type="RefSeq" id="WP_345718024.1">
    <property type="nucleotide sequence ID" value="NZ_BAABFP010000008.1"/>
</dbReference>